<keyword evidence="2" id="KW-1185">Reference proteome</keyword>
<gene>
    <name evidence="1" type="ORF">HPB47_011113</name>
</gene>
<protein>
    <submittedName>
        <fullName evidence="1">Uncharacterized protein</fullName>
    </submittedName>
</protein>
<comment type="caution">
    <text evidence="1">The sequence shown here is derived from an EMBL/GenBank/DDBJ whole genome shotgun (WGS) entry which is preliminary data.</text>
</comment>
<sequence>MKAFLPFVEAEGKELSPSALARDELNFGAIPIPRNSKAATGQSRKGRSQRRLTRKRGARGISHSATKDLGWMLSRGAHPFHESDTAEVFPSLPRPRGEKKDAEAGSIVESHTLGYAMASNRPISDFFQRKGTKRKVLENVAEPEPVKEKLSLDEECVLNASAGEQECESTFGDSDGDGPDDEFRIEELQTRPPDIKTEIPPDVARTAHDSPVQPVLQSFPVTKYGSDSRTFKSEWYTSFPWLEYSVTSNSAFCFSCRMFSTSNGQRSGSAVFVTEGYRNWKKALQKDGGLRLHSNSAAHKLCQASWASFKQMKEKGAENSVAVHLSEAYLKEVRENRHYISVIADVLRFSAIQGIAQRADDDYVKETLSTCGIHLENCIAQTYDGASVMSGKSKGVQALLKLEVPQALYVHCFNHRLNLVIVDACKAIDSARTFFSLIEMLYVFLGGSATHALFITVQKQVCGTTIELKGISETRWTCQVNACKAVLHALPAIIVTLTKIADHGRTRSAEARGILHQLNFTFVSHLCIFSEVLGELQILSDYLQNKKCDLTHASMMVNAVLERFRYLRTPEGFSSIWSQCLSVAETNGIRLVEERRINRLPVHLAKYLTDAQLPGEGASYSTENDCRVHVFLPILDRMCEELHRRFSDSDLILKGLNCFQPQHDRFMDISLVEPLAKHYSSDWDTLVAEMKLLPKVLQRYEKENECRTYLRNRMSDKRLTNLAVLAVEKTTAKSLELNDVVNAFDAAHHNRRIRKRRGVLLWSAPLMKPSSLSLALSSPGVVQIQELALEDGGWHDAPGLQRKVVGKWGLLNVFL</sequence>
<dbReference type="Proteomes" id="UP000805193">
    <property type="component" value="Unassembled WGS sequence"/>
</dbReference>
<evidence type="ECO:0000313" key="2">
    <source>
        <dbReference type="Proteomes" id="UP000805193"/>
    </source>
</evidence>
<dbReference type="EMBL" id="JABSTQ010011405">
    <property type="protein sequence ID" value="KAG0411775.1"/>
    <property type="molecule type" value="Genomic_DNA"/>
</dbReference>
<evidence type="ECO:0000313" key="1">
    <source>
        <dbReference type="EMBL" id="KAG0411775.1"/>
    </source>
</evidence>
<organism evidence="1 2">
    <name type="scientific">Ixodes persulcatus</name>
    <name type="common">Taiga tick</name>
    <dbReference type="NCBI Taxonomy" id="34615"/>
    <lineage>
        <taxon>Eukaryota</taxon>
        <taxon>Metazoa</taxon>
        <taxon>Ecdysozoa</taxon>
        <taxon>Arthropoda</taxon>
        <taxon>Chelicerata</taxon>
        <taxon>Arachnida</taxon>
        <taxon>Acari</taxon>
        <taxon>Parasitiformes</taxon>
        <taxon>Ixodida</taxon>
        <taxon>Ixodoidea</taxon>
        <taxon>Ixodidae</taxon>
        <taxon>Ixodinae</taxon>
        <taxon>Ixodes</taxon>
    </lineage>
</organism>
<proteinExistence type="predicted"/>
<name>A0AC60NX81_IXOPE</name>
<accession>A0AC60NX81</accession>
<reference evidence="1 2" key="1">
    <citation type="journal article" date="2020" name="Cell">
        <title>Large-Scale Comparative Analyses of Tick Genomes Elucidate Their Genetic Diversity and Vector Capacities.</title>
        <authorList>
            <consortium name="Tick Genome and Microbiome Consortium (TIGMIC)"/>
            <person name="Jia N."/>
            <person name="Wang J."/>
            <person name="Shi W."/>
            <person name="Du L."/>
            <person name="Sun Y."/>
            <person name="Zhan W."/>
            <person name="Jiang J.F."/>
            <person name="Wang Q."/>
            <person name="Zhang B."/>
            <person name="Ji P."/>
            <person name="Bell-Sakyi L."/>
            <person name="Cui X.M."/>
            <person name="Yuan T.T."/>
            <person name="Jiang B.G."/>
            <person name="Yang W.F."/>
            <person name="Lam T.T."/>
            <person name="Chang Q.C."/>
            <person name="Ding S.J."/>
            <person name="Wang X.J."/>
            <person name="Zhu J.G."/>
            <person name="Ruan X.D."/>
            <person name="Zhao L."/>
            <person name="Wei J.T."/>
            <person name="Ye R.Z."/>
            <person name="Que T.C."/>
            <person name="Du C.H."/>
            <person name="Zhou Y.H."/>
            <person name="Cheng J.X."/>
            <person name="Dai P.F."/>
            <person name="Guo W.B."/>
            <person name="Han X.H."/>
            <person name="Huang E.J."/>
            <person name="Li L.F."/>
            <person name="Wei W."/>
            <person name="Gao Y.C."/>
            <person name="Liu J.Z."/>
            <person name="Shao H.Z."/>
            <person name="Wang X."/>
            <person name="Wang C.C."/>
            <person name="Yang T.C."/>
            <person name="Huo Q.B."/>
            <person name="Li W."/>
            <person name="Chen H.Y."/>
            <person name="Chen S.E."/>
            <person name="Zhou L.G."/>
            <person name="Ni X.B."/>
            <person name="Tian J.H."/>
            <person name="Sheng Y."/>
            <person name="Liu T."/>
            <person name="Pan Y.S."/>
            <person name="Xia L.Y."/>
            <person name="Li J."/>
            <person name="Zhao F."/>
            <person name="Cao W.C."/>
        </authorList>
    </citation>
    <scope>NUCLEOTIDE SEQUENCE [LARGE SCALE GENOMIC DNA]</scope>
    <source>
        <strain evidence="1">Iper-2018</strain>
    </source>
</reference>